<sequence>MKHLILFVAIIMLIKPLWPLAEYAVNYDYIVENLCENRATPSLHCDGKCYLAKQLAKESEGSDKNPFEGKRFNLEIQYISSFDPLFVLGSANEWGVTVQNNYKGIQTLIPGLYTTDIAQPPELG</sequence>
<dbReference type="AlphaFoldDB" id="A0A1M5DRC9"/>
<name>A0A1M5DRC9_9FLAO</name>
<dbReference type="EMBL" id="FQUX01000006">
    <property type="protein sequence ID" value="SHF69352.1"/>
    <property type="molecule type" value="Genomic_DNA"/>
</dbReference>
<evidence type="ECO:0000313" key="1">
    <source>
        <dbReference type="EMBL" id="SHF69352.1"/>
    </source>
</evidence>
<keyword evidence="2" id="KW-1185">Reference proteome</keyword>
<organism evidence="1 2">
    <name type="scientific">Arenibacter palladensis</name>
    <dbReference type="NCBI Taxonomy" id="237373"/>
    <lineage>
        <taxon>Bacteria</taxon>
        <taxon>Pseudomonadati</taxon>
        <taxon>Bacteroidota</taxon>
        <taxon>Flavobacteriia</taxon>
        <taxon>Flavobacteriales</taxon>
        <taxon>Flavobacteriaceae</taxon>
        <taxon>Arenibacter</taxon>
    </lineage>
</organism>
<proteinExistence type="predicted"/>
<reference evidence="2" key="1">
    <citation type="submission" date="2016-11" db="EMBL/GenBank/DDBJ databases">
        <authorList>
            <person name="Varghese N."/>
            <person name="Submissions S."/>
        </authorList>
    </citation>
    <scope>NUCLEOTIDE SEQUENCE [LARGE SCALE GENOMIC DNA]</scope>
    <source>
        <strain evidence="2">DSM 17539</strain>
    </source>
</reference>
<evidence type="ECO:0000313" key="2">
    <source>
        <dbReference type="Proteomes" id="UP000184406"/>
    </source>
</evidence>
<dbReference type="Proteomes" id="UP000184406">
    <property type="component" value="Unassembled WGS sequence"/>
</dbReference>
<protein>
    <submittedName>
        <fullName evidence="1">Uncharacterized protein</fullName>
    </submittedName>
</protein>
<accession>A0A1M5DRC9</accession>
<dbReference type="OrthoDB" id="980645at2"/>
<dbReference type="RefSeq" id="WP_143153214.1">
    <property type="nucleotide sequence ID" value="NZ_FQUX01000006.1"/>
</dbReference>
<gene>
    <name evidence="1" type="ORF">SAMN03080594_106204</name>
</gene>